<sequence length="1270" mass="138632">MNRTASLSGDTLVACHFPLVQLSPWQLPVQAALCSSSVKQPGRLCSSSVSLTRAASLPEQDALREPFHSSLGHTSSSYWSLKEDRGEEDGDGDMGSVSSGRCDSGSSPDETSQMIAYQRHPDQAEGKGTSDQPEVKGTLRSHNSFLPSEELDDGDSDGDNLHGYHEDASYVLQLHGNSNWALGNDGRRTATPCTPAGQQNHGTWGGNVRMDCEQEKLEDVEDNMLKCGDEGYCFSYGQGECLRDSFSDGHLENVTDSSCNSSDGVLVNFSAIYDRSNNPASPNNLSAPAAQSSQPAGGSVLLNLHPQETQGPQAADFSQGVRTTFSPHGRTPSSSDSSSHTLDSNCNVYLPDAEGMLSSLEVSDITSCLQARQLPTGTTQKYYKLVTCDLSSRSASPSPAWSSTTSVTSEGHYFLFSKALGEQGEVLQEEGFDKEGRRATPLPRPRSRTWDSSATEPPHSKANKPCCQSSSHSNTSLDLGPIQEALSLGSSGSCYPLLPHPKQQSSNVSHCNAVSVDLGAVEEGACSWALPVVRYSKAQRPTSLPIQPFILLPPACQSQNQPLGSLLDRYISQKHTKPSSSSHLGSKCKDKVNRLPAHLRPSPLGSYGPNLLEGASSSETCSTCTPSPERFPSSRSWTHYSPYNSNTSPELNPISPKQATITTKPLYAKLTQGHSCQGRLYAQEQRYTNPGQSYRNPNQFQQKDSIRRSQGMAQICQDLIRLSPEERTHNPLCPTSPHVPPMSPPASHPCQPDLLSCSPGLALPPHHRTPLSPVTLTSSASSHWSLAAAFSSVAPLPSLSSLLQPLMSVSVKQHHPLHPLVGSRVKQQQRLPEPSDSFSLSDSKPPAEFCLSPDASYESLSISDLQRRGLLRSVSLAVDLIMTHFGTSRDPGEKTRLGNSSRSPTIGGLVLEHLCPTIQNILQDGLRDHRLDLVIGQRRNHAWIVVEACTQTGPTTRVLHSLLCKVRQCPLLANHSMRLRAFIMGLLNLRALEFWLNHLYNQKDVVAAHYHSWGFLAMSEGQCQPLFHELLLLLQPLSMLPFDLNLLLEPRLLHNRQLCSEESSSTCSTFLMSSWPLLRADRLGPRGSDPHLLVQHVPGPAQATKPMGLERARPVGESSCGLQAGSSSGWCQRQPAYSEWLVEGVECNQIDMDVIHSEPHPRMEARKEDSSQGARISGVMTGTTRVETDIENKSPSHCRLRWAKLFGSGGDASTRTQRASQNPNGSQFQKRRPSEWLHLDRSQLGMLAQTLWSGKLPGDWKQLPKTWVLR</sequence>
<protein>
    <recommendedName>
        <fullName evidence="2">RUN domain-containing protein</fullName>
    </recommendedName>
</protein>
<evidence type="ECO:0000313" key="4">
    <source>
        <dbReference type="Proteomes" id="UP001557470"/>
    </source>
</evidence>
<evidence type="ECO:0000256" key="1">
    <source>
        <dbReference type="SAM" id="MobiDB-lite"/>
    </source>
</evidence>
<dbReference type="InterPro" id="IPR047343">
    <property type="entry name" value="RUSC1_2"/>
</dbReference>
<feature type="compositionally biased region" description="Low complexity" evidence="1">
    <location>
        <begin position="280"/>
        <end position="296"/>
    </location>
</feature>
<name>A0ABD0W543_UMBPY</name>
<feature type="region of interest" description="Disordered" evidence="1">
    <location>
        <begin position="280"/>
        <end position="304"/>
    </location>
</feature>
<feature type="compositionally biased region" description="Polar residues" evidence="1">
    <location>
        <begin position="1211"/>
        <end position="1228"/>
    </location>
</feature>
<feature type="compositionally biased region" description="Low complexity" evidence="1">
    <location>
        <begin position="94"/>
        <end position="107"/>
    </location>
</feature>
<dbReference type="SUPFAM" id="SSF140741">
    <property type="entry name" value="RUN domain-like"/>
    <property type="match status" value="1"/>
</dbReference>
<feature type="compositionally biased region" description="Polar residues" evidence="1">
    <location>
        <begin position="466"/>
        <end position="475"/>
    </location>
</feature>
<dbReference type="InterPro" id="IPR037213">
    <property type="entry name" value="Run_dom_sf"/>
</dbReference>
<dbReference type="Proteomes" id="UP001557470">
    <property type="component" value="Unassembled WGS sequence"/>
</dbReference>
<feature type="region of interest" description="Disordered" evidence="1">
    <location>
        <begin position="65"/>
        <end position="163"/>
    </location>
</feature>
<dbReference type="AlphaFoldDB" id="A0ABD0W543"/>
<comment type="caution">
    <text evidence="3">The sequence shown here is derived from an EMBL/GenBank/DDBJ whole genome shotgun (WGS) entry which is preliminary data.</text>
</comment>
<feature type="region of interest" description="Disordered" evidence="1">
    <location>
        <begin position="1209"/>
        <end position="1234"/>
    </location>
</feature>
<dbReference type="PANTHER" id="PTHR15591:SF14">
    <property type="entry name" value="AP-4 COMPLEX ACCESSORY SUBUNIT RUSC2"/>
    <property type="match status" value="1"/>
</dbReference>
<proteinExistence type="predicted"/>
<feature type="domain" description="RUN" evidence="2">
    <location>
        <begin position="905"/>
        <end position="1049"/>
    </location>
</feature>
<feature type="region of interest" description="Disordered" evidence="1">
    <location>
        <begin position="320"/>
        <end position="342"/>
    </location>
</feature>
<evidence type="ECO:0000313" key="3">
    <source>
        <dbReference type="EMBL" id="KAL0965566.1"/>
    </source>
</evidence>
<dbReference type="Pfam" id="PF02759">
    <property type="entry name" value="RUN"/>
    <property type="match status" value="1"/>
</dbReference>
<dbReference type="InterPro" id="IPR004012">
    <property type="entry name" value="Run_dom"/>
</dbReference>
<feature type="compositionally biased region" description="Low complexity" evidence="1">
    <location>
        <begin position="326"/>
        <end position="342"/>
    </location>
</feature>
<keyword evidence="4" id="KW-1185">Reference proteome</keyword>
<dbReference type="Gene3D" id="1.20.58.900">
    <property type="match status" value="1"/>
</dbReference>
<dbReference type="PROSITE" id="PS50826">
    <property type="entry name" value="RUN"/>
    <property type="match status" value="1"/>
</dbReference>
<feature type="compositionally biased region" description="Polar residues" evidence="1">
    <location>
        <begin position="825"/>
        <end position="842"/>
    </location>
</feature>
<gene>
    <name evidence="3" type="ORF">UPYG_G00283020</name>
</gene>
<accession>A0ABD0W543</accession>
<feature type="region of interest" description="Disordered" evidence="1">
    <location>
        <begin position="428"/>
        <end position="475"/>
    </location>
</feature>
<dbReference type="SMART" id="SM00593">
    <property type="entry name" value="RUN"/>
    <property type="match status" value="1"/>
</dbReference>
<organism evidence="3 4">
    <name type="scientific">Umbra pygmaea</name>
    <name type="common">Eastern mudminnow</name>
    <dbReference type="NCBI Taxonomy" id="75934"/>
    <lineage>
        <taxon>Eukaryota</taxon>
        <taxon>Metazoa</taxon>
        <taxon>Chordata</taxon>
        <taxon>Craniata</taxon>
        <taxon>Vertebrata</taxon>
        <taxon>Euteleostomi</taxon>
        <taxon>Actinopterygii</taxon>
        <taxon>Neopterygii</taxon>
        <taxon>Teleostei</taxon>
        <taxon>Protacanthopterygii</taxon>
        <taxon>Esociformes</taxon>
        <taxon>Umbridae</taxon>
        <taxon>Umbra</taxon>
    </lineage>
</organism>
<reference evidence="3 4" key="1">
    <citation type="submission" date="2024-06" db="EMBL/GenBank/DDBJ databases">
        <authorList>
            <person name="Pan Q."/>
            <person name="Wen M."/>
            <person name="Jouanno E."/>
            <person name="Zahm M."/>
            <person name="Klopp C."/>
            <person name="Cabau C."/>
            <person name="Louis A."/>
            <person name="Berthelot C."/>
            <person name="Parey E."/>
            <person name="Roest Crollius H."/>
            <person name="Montfort J."/>
            <person name="Robinson-Rechavi M."/>
            <person name="Bouchez O."/>
            <person name="Lampietro C."/>
            <person name="Lopez Roques C."/>
            <person name="Donnadieu C."/>
            <person name="Postlethwait J."/>
            <person name="Bobe J."/>
            <person name="Verreycken H."/>
            <person name="Guiguen Y."/>
        </authorList>
    </citation>
    <scope>NUCLEOTIDE SEQUENCE [LARGE SCALE GENOMIC DNA]</scope>
    <source>
        <strain evidence="3">Up_M1</strain>
        <tissue evidence="3">Testis</tissue>
    </source>
</reference>
<evidence type="ECO:0000259" key="2">
    <source>
        <dbReference type="PROSITE" id="PS50826"/>
    </source>
</evidence>
<feature type="region of interest" description="Disordered" evidence="1">
    <location>
        <begin position="822"/>
        <end position="844"/>
    </location>
</feature>
<dbReference type="PANTHER" id="PTHR15591">
    <property type="entry name" value="RUN AND SH3 DOMAIN CONTAINING"/>
    <property type="match status" value="1"/>
</dbReference>
<feature type="compositionally biased region" description="Acidic residues" evidence="1">
    <location>
        <begin position="149"/>
        <end position="158"/>
    </location>
</feature>
<dbReference type="EMBL" id="JAGEUA010000009">
    <property type="protein sequence ID" value="KAL0965566.1"/>
    <property type="molecule type" value="Genomic_DNA"/>
</dbReference>